<dbReference type="WBParaSite" id="PSAMB.scaffold5282size12110.g26312.t2">
    <property type="protein sequence ID" value="PSAMB.scaffold5282size12110.g26312.t2"/>
    <property type="gene ID" value="PSAMB.scaffold5282size12110.g26312"/>
</dbReference>
<feature type="domain" description="Protein arginine N-methyltransferase" evidence="14">
    <location>
        <begin position="273"/>
        <end position="437"/>
    </location>
</feature>
<evidence type="ECO:0000256" key="5">
    <source>
        <dbReference type="ARBA" id="ARBA00022603"/>
    </source>
</evidence>
<evidence type="ECO:0000256" key="2">
    <source>
        <dbReference type="ARBA" id="ARBA00004496"/>
    </source>
</evidence>
<evidence type="ECO:0000256" key="4">
    <source>
        <dbReference type="ARBA" id="ARBA00022490"/>
    </source>
</evidence>
<evidence type="ECO:0000313" key="15">
    <source>
        <dbReference type="Proteomes" id="UP000887566"/>
    </source>
</evidence>
<evidence type="ECO:0000256" key="6">
    <source>
        <dbReference type="ARBA" id="ARBA00022679"/>
    </source>
</evidence>
<keyword evidence="11" id="KW-0539">Nucleus</keyword>
<dbReference type="Pfam" id="PF22528">
    <property type="entry name" value="PRMT_C"/>
    <property type="match status" value="1"/>
</dbReference>
<evidence type="ECO:0000256" key="3">
    <source>
        <dbReference type="ARBA" id="ARBA00011925"/>
    </source>
</evidence>
<keyword evidence="8" id="KW-0156">Chromatin regulator</keyword>
<accession>A0A914WUD1</accession>
<evidence type="ECO:0000256" key="11">
    <source>
        <dbReference type="ARBA" id="ARBA00023242"/>
    </source>
</evidence>
<dbReference type="AlphaFoldDB" id="A0A914WUD1"/>
<dbReference type="Gene3D" id="2.70.160.11">
    <property type="entry name" value="Hnrnp arginine n-methyltransferase1"/>
    <property type="match status" value="1"/>
</dbReference>
<keyword evidence="5 13" id="KW-0489">Methyltransferase</keyword>
<dbReference type="GO" id="GO:0035242">
    <property type="term" value="F:protein-arginine omega-N asymmetric methyltransferase activity"/>
    <property type="evidence" value="ECO:0007669"/>
    <property type="project" value="UniProtKB-EC"/>
</dbReference>
<keyword evidence="4" id="KW-0963">Cytoplasm</keyword>
<reference evidence="16" key="1">
    <citation type="submission" date="2022-11" db="UniProtKB">
        <authorList>
            <consortium name="WormBaseParasite"/>
        </authorList>
    </citation>
    <scope>IDENTIFICATION</scope>
</reference>
<evidence type="ECO:0000256" key="9">
    <source>
        <dbReference type="ARBA" id="ARBA00023015"/>
    </source>
</evidence>
<dbReference type="Proteomes" id="UP000887566">
    <property type="component" value="Unplaced"/>
</dbReference>
<evidence type="ECO:0000256" key="12">
    <source>
        <dbReference type="ARBA" id="ARBA00049086"/>
    </source>
</evidence>
<dbReference type="SUPFAM" id="SSF53335">
    <property type="entry name" value="S-adenosyl-L-methionine-dependent methyltransferases"/>
    <property type="match status" value="1"/>
</dbReference>
<keyword evidence="6 13" id="KW-0808">Transferase</keyword>
<evidence type="ECO:0000256" key="10">
    <source>
        <dbReference type="ARBA" id="ARBA00023163"/>
    </source>
</evidence>
<evidence type="ECO:0000256" key="13">
    <source>
        <dbReference type="PROSITE-ProRule" id="PRU01015"/>
    </source>
</evidence>
<dbReference type="PANTHER" id="PTHR11006:SF10">
    <property type="entry name" value="HISTONE-ARGININE METHYLTRANSFERASE CARMER-RELATED"/>
    <property type="match status" value="1"/>
</dbReference>
<dbReference type="InterPro" id="IPR029063">
    <property type="entry name" value="SAM-dependent_MTases_sf"/>
</dbReference>
<evidence type="ECO:0000256" key="8">
    <source>
        <dbReference type="ARBA" id="ARBA00022853"/>
    </source>
</evidence>
<dbReference type="FunFam" id="3.40.50.150:FF:000031">
    <property type="entry name" value="Putative Histone-arginine methyltransferase CARM1"/>
    <property type="match status" value="1"/>
</dbReference>
<organism evidence="15 16">
    <name type="scientific">Plectus sambesii</name>
    <dbReference type="NCBI Taxonomy" id="2011161"/>
    <lineage>
        <taxon>Eukaryota</taxon>
        <taxon>Metazoa</taxon>
        <taxon>Ecdysozoa</taxon>
        <taxon>Nematoda</taxon>
        <taxon>Chromadorea</taxon>
        <taxon>Plectida</taxon>
        <taxon>Plectina</taxon>
        <taxon>Plectoidea</taxon>
        <taxon>Plectidae</taxon>
        <taxon>Plectus</taxon>
    </lineage>
</organism>
<dbReference type="Pfam" id="PF06325">
    <property type="entry name" value="PrmA"/>
    <property type="match status" value="1"/>
</dbReference>
<evidence type="ECO:0000256" key="1">
    <source>
        <dbReference type="ARBA" id="ARBA00004123"/>
    </source>
</evidence>
<dbReference type="Gene3D" id="3.40.50.150">
    <property type="entry name" value="Vaccinia Virus protein VP39"/>
    <property type="match status" value="1"/>
</dbReference>
<evidence type="ECO:0000256" key="7">
    <source>
        <dbReference type="ARBA" id="ARBA00022691"/>
    </source>
</evidence>
<dbReference type="EC" id="2.1.1.319" evidence="3"/>
<comment type="catalytic activity">
    <reaction evidence="12">
        <text>L-arginyl-[protein] + 2 S-adenosyl-L-methionine = N(omega),N(omega)-dimethyl-L-arginyl-[protein] + 2 S-adenosyl-L-homocysteine + 2 H(+)</text>
        <dbReference type="Rhea" id="RHEA:48096"/>
        <dbReference type="Rhea" id="RHEA-COMP:10532"/>
        <dbReference type="Rhea" id="RHEA-COMP:11991"/>
        <dbReference type="ChEBI" id="CHEBI:15378"/>
        <dbReference type="ChEBI" id="CHEBI:29965"/>
        <dbReference type="ChEBI" id="CHEBI:57856"/>
        <dbReference type="ChEBI" id="CHEBI:59789"/>
        <dbReference type="ChEBI" id="CHEBI:61897"/>
        <dbReference type="EC" id="2.1.1.319"/>
    </reaction>
</comment>
<evidence type="ECO:0000313" key="16">
    <source>
        <dbReference type="WBParaSite" id="PSAMB.scaffold5282size12110.g26312.t2"/>
    </source>
</evidence>
<dbReference type="PROSITE" id="PS51678">
    <property type="entry name" value="SAM_MT_PRMT"/>
    <property type="match status" value="1"/>
</dbReference>
<dbReference type="GO" id="GO:0005634">
    <property type="term" value="C:nucleus"/>
    <property type="evidence" value="ECO:0007669"/>
    <property type="project" value="UniProtKB-SubCell"/>
</dbReference>
<evidence type="ECO:0000259" key="14">
    <source>
        <dbReference type="Pfam" id="PF22528"/>
    </source>
</evidence>
<dbReference type="GO" id="GO:0032259">
    <property type="term" value="P:methylation"/>
    <property type="evidence" value="ECO:0007669"/>
    <property type="project" value="UniProtKB-KW"/>
</dbReference>
<keyword evidence="9" id="KW-0805">Transcription regulation</keyword>
<dbReference type="GO" id="GO:0070611">
    <property type="term" value="F:histone H3R2 methyltransferase activity"/>
    <property type="evidence" value="ECO:0007669"/>
    <property type="project" value="TreeGrafter"/>
</dbReference>
<dbReference type="GO" id="GO:0005737">
    <property type="term" value="C:cytoplasm"/>
    <property type="evidence" value="ECO:0007669"/>
    <property type="project" value="UniProtKB-SubCell"/>
</dbReference>
<dbReference type="PANTHER" id="PTHR11006">
    <property type="entry name" value="PROTEIN ARGININE N-METHYLTRANSFERASE"/>
    <property type="match status" value="1"/>
</dbReference>
<dbReference type="CDD" id="cd02440">
    <property type="entry name" value="AdoMet_MTases"/>
    <property type="match status" value="1"/>
</dbReference>
<keyword evidence="7 13" id="KW-0949">S-adenosyl-L-methionine</keyword>
<comment type="subcellular location">
    <subcellularLocation>
        <location evidence="2">Cytoplasm</location>
    </subcellularLocation>
    <subcellularLocation>
        <location evidence="1">Nucleus</location>
    </subcellularLocation>
</comment>
<proteinExistence type="predicted"/>
<keyword evidence="10" id="KW-0804">Transcription</keyword>
<dbReference type="InterPro" id="IPR055135">
    <property type="entry name" value="PRMT_dom"/>
</dbReference>
<sequence length="586" mass="64648">MAHSFGEVQLLNLTEEQRSLGCSKQHENLVTVSITPDEQIVFTESTGAEVSRLPLEAVQGFALSSSSFAVRPKAADSDETASLVLKFTKPSDAAAFREAFKQRENGRCERKRLTGGESVFDQRTEEASASQYFQFYGYLSQQQNMMQDYVRTATYQRAMLANTVDFKDKVVMDVGAGSGILSFFAVQSGAKTVYAVEASSMAKHCESLVWSNNLADKIKVTAGKIEEVNIPEQVDMIISEPMGYMLFNERMLESFLHAKKFLKPGGRMFPSRGDLHLALFTDEALYLEQSSKASFWCQESFHGVNLSFLRPQAVKEYFKQPVVDTWHIATLLSQSHKWSVDFGTADEKDLHLIDIPFDLTITKPGVIHGIAFWFDVAFIGGSQTVWLSTAPTEPLTHWYQVRCLLERPLIARMGQNCTGRVIMKANDRQSYDVDIEVTADGITSRNSLDLKNPYFRYTGQAVQPPPGNIHESPTDAYWQSLSAYQDVVPPATNGSHVANGGNIMDLLANAHAAYRGGQGPMVSNAQSGKTGGQTGGQNPLFTQTNNFGGPMLSRGQQVDAVNPALNPTLNPALNPALTGYRPWTGQ</sequence>
<protein>
    <recommendedName>
        <fullName evidence="3">type I protein arginine methyltransferase</fullName>
        <ecNumber evidence="3">2.1.1.319</ecNumber>
    </recommendedName>
</protein>
<name>A0A914WUD1_9BILA</name>
<dbReference type="InterPro" id="IPR025799">
    <property type="entry name" value="Arg_MeTrfase"/>
</dbReference>
<keyword evidence="15" id="KW-1185">Reference proteome</keyword>